<proteinExistence type="predicted"/>
<evidence type="ECO:0000313" key="2">
    <source>
        <dbReference type="EMBL" id="DAF58712.1"/>
    </source>
</evidence>
<dbReference type="InterPro" id="IPR027417">
    <property type="entry name" value="P-loop_NTPase"/>
</dbReference>
<sequence length="227" mass="26214">MRQAKDNEIIRLTMDIREQKPLELFSGEDVKVVDSSELMKEGIWLWPDQIIVAKNMTRKNVNNSMRKFLYNTDDPFPIEGDRIICLKNNWLMLNDDLDALVNGLDGTISNIRPDSNRFAEKVFRADFYPNLKNACPFGDIQMDELIFTKGTKSRNIVNPTYPIPKDFAPEQFDYGYAITCHKAQGSEYGKVLVLEEFMRGDNAESHSKWLYTAATRASNKLIIVRNY</sequence>
<feature type="domain" description="UvrD-like helicase C-terminal" evidence="1">
    <location>
        <begin position="174"/>
        <end position="224"/>
    </location>
</feature>
<name>A0A8S5T6H4_9CAUD</name>
<dbReference type="SUPFAM" id="SSF52540">
    <property type="entry name" value="P-loop containing nucleoside triphosphate hydrolases"/>
    <property type="match status" value="1"/>
</dbReference>
<dbReference type="Gene3D" id="3.40.50.300">
    <property type="entry name" value="P-loop containing nucleotide triphosphate hydrolases"/>
    <property type="match status" value="1"/>
</dbReference>
<dbReference type="InterPro" id="IPR027785">
    <property type="entry name" value="UvrD-like_helicase_C"/>
</dbReference>
<dbReference type="CDD" id="cd18809">
    <property type="entry name" value="SF1_C_RecD"/>
    <property type="match status" value="1"/>
</dbReference>
<evidence type="ECO:0000259" key="1">
    <source>
        <dbReference type="Pfam" id="PF13538"/>
    </source>
</evidence>
<dbReference type="Pfam" id="PF13538">
    <property type="entry name" value="UvrD_C_2"/>
    <property type="match status" value="1"/>
</dbReference>
<dbReference type="EMBL" id="BK032759">
    <property type="protein sequence ID" value="DAF58712.1"/>
    <property type="molecule type" value="Genomic_DNA"/>
</dbReference>
<reference evidence="2" key="1">
    <citation type="journal article" date="2021" name="Proc. Natl. Acad. Sci. U.S.A.">
        <title>A Catalog of Tens of Thousands of Viruses from Human Metagenomes Reveals Hidden Associations with Chronic Diseases.</title>
        <authorList>
            <person name="Tisza M.J."/>
            <person name="Buck C.B."/>
        </authorList>
    </citation>
    <scope>NUCLEOTIDE SEQUENCE</scope>
    <source>
        <strain evidence="2">CtxMM9</strain>
    </source>
</reference>
<accession>A0A8S5T6H4</accession>
<organism evidence="2">
    <name type="scientific">Siphoviridae sp. ctxMM9</name>
    <dbReference type="NCBI Taxonomy" id="2827973"/>
    <lineage>
        <taxon>Viruses</taxon>
        <taxon>Duplodnaviria</taxon>
        <taxon>Heunggongvirae</taxon>
        <taxon>Uroviricota</taxon>
        <taxon>Caudoviricetes</taxon>
    </lineage>
</organism>
<protein>
    <submittedName>
        <fullName evidence="2">Exodeoxyribonuclease V</fullName>
    </submittedName>
</protein>